<reference evidence="2" key="1">
    <citation type="journal article" date="2020" name="Fungal Divers.">
        <title>Resolving the Mortierellaceae phylogeny through synthesis of multi-gene phylogenetics and phylogenomics.</title>
        <authorList>
            <person name="Vandepol N."/>
            <person name="Liber J."/>
            <person name="Desiro A."/>
            <person name="Na H."/>
            <person name="Kennedy M."/>
            <person name="Barry K."/>
            <person name="Grigoriev I.V."/>
            <person name="Miller A.N."/>
            <person name="O'Donnell K."/>
            <person name="Stajich J.E."/>
            <person name="Bonito G."/>
        </authorList>
    </citation>
    <scope>NUCLEOTIDE SEQUENCE</scope>
    <source>
        <strain evidence="2">MES-2147</strain>
    </source>
</reference>
<dbReference type="Proteomes" id="UP000749646">
    <property type="component" value="Unassembled WGS sequence"/>
</dbReference>
<evidence type="ECO:0000313" key="2">
    <source>
        <dbReference type="EMBL" id="KAG0006831.1"/>
    </source>
</evidence>
<proteinExistence type="predicted"/>
<feature type="compositionally biased region" description="Basic and acidic residues" evidence="1">
    <location>
        <begin position="346"/>
        <end position="360"/>
    </location>
</feature>
<sequence length="768" mass="85989">MDEPDVPLGYSVVFDGDWVQEAERTAKSHPLRDPDTLQQRLVCALADPFAVPANEDETKTLKSLLRFGLVVEKSSVEDSKVPQAQLIASAILNTSIQTEANKDRFLLRIGQDPDSPTIRLPMRSMTMLRSLAMKLKVNIYMFSTRSKSVALLSPDAAHSIGFLHRVDSILGISEYLVLTASQHIEPTITLPPRSDDKGFLPFKPAVFRKGERLRMQPRPPNTVSRERCHEGVKRAFGDFVQEQIDGAIATKFKKLKASSEEEMEVAMQDVRAKTLKTFTARTKAPKNTLSLAVDHIRKESNEPNFSTTMLSVVLRTAPKGMDLWHDVLEKSFEDYWSKGLEKVQQEATDKHDDVRERIPDDGNAEDQQGSKEHIRTCPVALKQILRPELQSDGVTYEKLVSLADEHQTAITNMVDELSCLTLKTVLIAASGDLYNGSKAQHINSLDIMSLLPTNFEPRAKIESKINVAPLPTDLQDRLVSVLRPDELNSVVDTTQTGGINKDLASLLTKEHLQRLHTRFLSPHQGDTKVGPNMSSKNHPLWSEAEDLIAVGLSEDPPLSSSGISRTITEHIGEYSTAVSNLWEGDVYRKSLEYLTRILLRLHLAPEREKKYKSITSAAAKAKRDKKEQDRVRRSESLSKSLYKSLVMDLCNELSEVEDLPVSDRRSKRMEAILQQLARLSRQIDANDTTISDCEGEGFVNEVIDWPSLNPVLIAETGIDMDDLDDLENVDDIGNLEDLDRPSDLGQNGIVSVKEPSRERLRSLQAILK</sequence>
<organism evidence="2 3">
    <name type="scientific">Modicella reniformis</name>
    <dbReference type="NCBI Taxonomy" id="1440133"/>
    <lineage>
        <taxon>Eukaryota</taxon>
        <taxon>Fungi</taxon>
        <taxon>Fungi incertae sedis</taxon>
        <taxon>Mucoromycota</taxon>
        <taxon>Mortierellomycotina</taxon>
        <taxon>Mortierellomycetes</taxon>
        <taxon>Mortierellales</taxon>
        <taxon>Mortierellaceae</taxon>
        <taxon>Modicella</taxon>
    </lineage>
</organism>
<dbReference type="OrthoDB" id="2448708at2759"/>
<evidence type="ECO:0000313" key="3">
    <source>
        <dbReference type="Proteomes" id="UP000749646"/>
    </source>
</evidence>
<feature type="region of interest" description="Disordered" evidence="1">
    <location>
        <begin position="346"/>
        <end position="373"/>
    </location>
</feature>
<name>A0A9P6ML95_9FUNG</name>
<keyword evidence="3" id="KW-1185">Reference proteome</keyword>
<dbReference type="AlphaFoldDB" id="A0A9P6ML95"/>
<accession>A0A9P6ML95</accession>
<evidence type="ECO:0000256" key="1">
    <source>
        <dbReference type="SAM" id="MobiDB-lite"/>
    </source>
</evidence>
<feature type="non-terminal residue" evidence="2">
    <location>
        <position position="1"/>
    </location>
</feature>
<comment type="caution">
    <text evidence="2">The sequence shown here is derived from an EMBL/GenBank/DDBJ whole genome shotgun (WGS) entry which is preliminary data.</text>
</comment>
<gene>
    <name evidence="2" type="ORF">BGZ65_003080</name>
</gene>
<protein>
    <submittedName>
        <fullName evidence="2">Uncharacterized protein</fullName>
    </submittedName>
</protein>
<dbReference type="EMBL" id="JAAAHW010000049">
    <property type="protein sequence ID" value="KAG0006831.1"/>
    <property type="molecule type" value="Genomic_DNA"/>
</dbReference>